<keyword evidence="1" id="KW-0732">Signal</keyword>
<reference evidence="2" key="1">
    <citation type="submission" date="2018-02" db="EMBL/GenBank/DDBJ databases">
        <title>Rhizophora mucronata_Transcriptome.</title>
        <authorList>
            <person name="Meera S.P."/>
            <person name="Sreeshan A."/>
            <person name="Augustine A."/>
        </authorList>
    </citation>
    <scope>NUCLEOTIDE SEQUENCE</scope>
    <source>
        <tissue evidence="2">Leaf</tissue>
    </source>
</reference>
<evidence type="ECO:0000313" key="2">
    <source>
        <dbReference type="EMBL" id="MBX06626.1"/>
    </source>
</evidence>
<accession>A0A2P2KLN3</accession>
<evidence type="ECO:0000256" key="1">
    <source>
        <dbReference type="SAM" id="SignalP"/>
    </source>
</evidence>
<proteinExistence type="predicted"/>
<protein>
    <recommendedName>
        <fullName evidence="3">Secreted protein</fullName>
    </recommendedName>
</protein>
<name>A0A2P2KLN3_RHIMU</name>
<sequence length="73" mass="8100">MIVIASSHLLAFVVPFQTVDHPSEDQEHEESKGKISLRRPGRKKSALFKCNSGGVALAPSMHRKRTFCHVCVV</sequence>
<dbReference type="EMBL" id="GGEC01026142">
    <property type="protein sequence ID" value="MBX06626.1"/>
    <property type="molecule type" value="Transcribed_RNA"/>
</dbReference>
<feature type="signal peptide" evidence="1">
    <location>
        <begin position="1"/>
        <end position="15"/>
    </location>
</feature>
<organism evidence="2">
    <name type="scientific">Rhizophora mucronata</name>
    <name type="common">Asiatic mangrove</name>
    <dbReference type="NCBI Taxonomy" id="61149"/>
    <lineage>
        <taxon>Eukaryota</taxon>
        <taxon>Viridiplantae</taxon>
        <taxon>Streptophyta</taxon>
        <taxon>Embryophyta</taxon>
        <taxon>Tracheophyta</taxon>
        <taxon>Spermatophyta</taxon>
        <taxon>Magnoliopsida</taxon>
        <taxon>eudicotyledons</taxon>
        <taxon>Gunneridae</taxon>
        <taxon>Pentapetalae</taxon>
        <taxon>rosids</taxon>
        <taxon>fabids</taxon>
        <taxon>Malpighiales</taxon>
        <taxon>Rhizophoraceae</taxon>
        <taxon>Rhizophora</taxon>
    </lineage>
</organism>
<dbReference type="AlphaFoldDB" id="A0A2P2KLN3"/>
<evidence type="ECO:0008006" key="3">
    <source>
        <dbReference type="Google" id="ProtNLM"/>
    </source>
</evidence>
<feature type="chain" id="PRO_5015114323" description="Secreted protein" evidence="1">
    <location>
        <begin position="16"/>
        <end position="73"/>
    </location>
</feature>